<dbReference type="RefSeq" id="WP_132172472.1">
    <property type="nucleotide sequence ID" value="NZ_SMKX01000097.1"/>
</dbReference>
<protein>
    <submittedName>
        <fullName evidence="3">MerR family transcriptional regulator</fullName>
    </submittedName>
</protein>
<dbReference type="PANTHER" id="PTHR30204">
    <property type="entry name" value="REDOX-CYCLING DRUG-SENSING TRANSCRIPTIONAL ACTIVATOR SOXR"/>
    <property type="match status" value="1"/>
</dbReference>
<evidence type="ECO:0000259" key="2">
    <source>
        <dbReference type="PROSITE" id="PS50937"/>
    </source>
</evidence>
<keyword evidence="4" id="KW-1185">Reference proteome</keyword>
<comment type="caution">
    <text evidence="3">The sequence shown here is derived from an EMBL/GenBank/DDBJ whole genome shotgun (WGS) entry which is preliminary data.</text>
</comment>
<dbReference type="Pfam" id="PF13411">
    <property type="entry name" value="MerR_1"/>
    <property type="match status" value="1"/>
</dbReference>
<proteinExistence type="predicted"/>
<dbReference type="PANTHER" id="PTHR30204:SF97">
    <property type="entry name" value="MERR FAMILY REGULATORY PROTEIN"/>
    <property type="match status" value="1"/>
</dbReference>
<keyword evidence="1" id="KW-0238">DNA-binding</keyword>
<dbReference type="InterPro" id="IPR009061">
    <property type="entry name" value="DNA-bd_dom_put_sf"/>
</dbReference>
<organism evidence="3 4">
    <name type="scientific">Kribbella antibiotica</name>
    <dbReference type="NCBI Taxonomy" id="190195"/>
    <lineage>
        <taxon>Bacteria</taxon>
        <taxon>Bacillati</taxon>
        <taxon>Actinomycetota</taxon>
        <taxon>Actinomycetes</taxon>
        <taxon>Propionibacteriales</taxon>
        <taxon>Kribbellaceae</taxon>
        <taxon>Kribbella</taxon>
    </lineage>
</organism>
<gene>
    <name evidence="3" type="ORF">E1263_27545</name>
</gene>
<dbReference type="GO" id="GO:0003700">
    <property type="term" value="F:DNA-binding transcription factor activity"/>
    <property type="evidence" value="ECO:0007669"/>
    <property type="project" value="InterPro"/>
</dbReference>
<dbReference type="EMBL" id="SMKX01000097">
    <property type="protein sequence ID" value="TDD53851.1"/>
    <property type="molecule type" value="Genomic_DNA"/>
</dbReference>
<feature type="domain" description="HTH merR-type" evidence="2">
    <location>
        <begin position="6"/>
        <end position="76"/>
    </location>
</feature>
<dbReference type="Proteomes" id="UP000295124">
    <property type="component" value="Unassembled WGS sequence"/>
</dbReference>
<reference evidence="3 4" key="1">
    <citation type="submission" date="2019-03" db="EMBL/GenBank/DDBJ databases">
        <title>Draft genome sequences of novel Actinobacteria.</title>
        <authorList>
            <person name="Sahin N."/>
            <person name="Ay H."/>
            <person name="Saygin H."/>
        </authorList>
    </citation>
    <scope>NUCLEOTIDE SEQUENCE [LARGE SCALE GENOMIC DNA]</scope>
    <source>
        <strain evidence="3 4">JCM 13523</strain>
    </source>
</reference>
<dbReference type="InterPro" id="IPR000551">
    <property type="entry name" value="MerR-type_HTH_dom"/>
</dbReference>
<dbReference type="OrthoDB" id="7849865at2"/>
<dbReference type="AlphaFoldDB" id="A0A4R4Z6I4"/>
<dbReference type="GO" id="GO:0003677">
    <property type="term" value="F:DNA binding"/>
    <property type="evidence" value="ECO:0007669"/>
    <property type="project" value="UniProtKB-KW"/>
</dbReference>
<dbReference type="Gene3D" id="1.10.1660.10">
    <property type="match status" value="1"/>
</dbReference>
<evidence type="ECO:0000256" key="1">
    <source>
        <dbReference type="ARBA" id="ARBA00023125"/>
    </source>
</evidence>
<dbReference type="SMART" id="SM00422">
    <property type="entry name" value="HTH_MERR"/>
    <property type="match status" value="1"/>
</dbReference>
<sequence length="106" mass="12394">MQLDDFMTIGQLAKISGLSMDAIRRYGDDGLLPPASVDPSTRYRRYLSAQGSTAKLIRLLRDAALPLRAIRRILHREDDPLTVLYEHRDRLVEKYDLLRKRIERMR</sequence>
<dbReference type="SUPFAM" id="SSF46955">
    <property type="entry name" value="Putative DNA-binding domain"/>
    <property type="match status" value="1"/>
</dbReference>
<evidence type="ECO:0000313" key="3">
    <source>
        <dbReference type="EMBL" id="TDD53851.1"/>
    </source>
</evidence>
<accession>A0A4R4Z6I4</accession>
<dbReference type="InterPro" id="IPR047057">
    <property type="entry name" value="MerR_fam"/>
</dbReference>
<evidence type="ECO:0000313" key="4">
    <source>
        <dbReference type="Proteomes" id="UP000295124"/>
    </source>
</evidence>
<name>A0A4R4Z6I4_9ACTN</name>
<dbReference type="PROSITE" id="PS50937">
    <property type="entry name" value="HTH_MERR_2"/>
    <property type="match status" value="1"/>
</dbReference>